<evidence type="ECO:0000313" key="2">
    <source>
        <dbReference type="EMBL" id="KAF2800760.1"/>
    </source>
</evidence>
<dbReference type="AlphaFoldDB" id="A0A6A6XWE2"/>
<protein>
    <submittedName>
        <fullName evidence="2">Uncharacterized protein</fullName>
    </submittedName>
</protein>
<dbReference type="Proteomes" id="UP000799757">
    <property type="component" value="Unassembled WGS sequence"/>
</dbReference>
<gene>
    <name evidence="2" type="ORF">K505DRAFT_331482</name>
</gene>
<keyword evidence="1" id="KW-1133">Transmembrane helix</keyword>
<dbReference type="EMBL" id="MU001743">
    <property type="protein sequence ID" value="KAF2800760.1"/>
    <property type="molecule type" value="Genomic_DNA"/>
</dbReference>
<organism evidence="2 3">
    <name type="scientific">Melanomma pulvis-pyrius CBS 109.77</name>
    <dbReference type="NCBI Taxonomy" id="1314802"/>
    <lineage>
        <taxon>Eukaryota</taxon>
        <taxon>Fungi</taxon>
        <taxon>Dikarya</taxon>
        <taxon>Ascomycota</taxon>
        <taxon>Pezizomycotina</taxon>
        <taxon>Dothideomycetes</taxon>
        <taxon>Pleosporomycetidae</taxon>
        <taxon>Pleosporales</taxon>
        <taxon>Melanommataceae</taxon>
        <taxon>Melanomma</taxon>
    </lineage>
</organism>
<keyword evidence="1" id="KW-0812">Transmembrane</keyword>
<reference evidence="2" key="1">
    <citation type="journal article" date="2020" name="Stud. Mycol.">
        <title>101 Dothideomycetes genomes: a test case for predicting lifestyles and emergence of pathogens.</title>
        <authorList>
            <person name="Haridas S."/>
            <person name="Albert R."/>
            <person name="Binder M."/>
            <person name="Bloem J."/>
            <person name="Labutti K."/>
            <person name="Salamov A."/>
            <person name="Andreopoulos B."/>
            <person name="Baker S."/>
            <person name="Barry K."/>
            <person name="Bills G."/>
            <person name="Bluhm B."/>
            <person name="Cannon C."/>
            <person name="Castanera R."/>
            <person name="Culley D."/>
            <person name="Daum C."/>
            <person name="Ezra D."/>
            <person name="Gonzalez J."/>
            <person name="Henrissat B."/>
            <person name="Kuo A."/>
            <person name="Liang C."/>
            <person name="Lipzen A."/>
            <person name="Lutzoni F."/>
            <person name="Magnuson J."/>
            <person name="Mondo S."/>
            <person name="Nolan M."/>
            <person name="Ohm R."/>
            <person name="Pangilinan J."/>
            <person name="Park H.-J."/>
            <person name="Ramirez L."/>
            <person name="Alfaro M."/>
            <person name="Sun H."/>
            <person name="Tritt A."/>
            <person name="Yoshinaga Y."/>
            <person name="Zwiers L.-H."/>
            <person name="Turgeon B."/>
            <person name="Goodwin S."/>
            <person name="Spatafora J."/>
            <person name="Crous P."/>
            <person name="Grigoriev I."/>
        </authorList>
    </citation>
    <scope>NUCLEOTIDE SEQUENCE</scope>
    <source>
        <strain evidence="2">CBS 109.77</strain>
    </source>
</reference>
<evidence type="ECO:0000313" key="3">
    <source>
        <dbReference type="Proteomes" id="UP000799757"/>
    </source>
</evidence>
<keyword evidence="1" id="KW-0472">Membrane</keyword>
<sequence length="297" mass="32229">MPTQPGSFVGKKLVAVKLRTLNFGDELPDGTQARLDTKCPTVSEVFGKLPDVDQYQTSIGNGKEVVAHDCCIVAEATITAGKLASKDCTASSSAGAQELYATCFTSHGKHDVEEDLLSNLALDFTSEVLKYTVLQNYSQPWMNDDLTEYTTGMLLLGYHAAWSGLMRSLGNASEPVTIRPAEGVVFANIDRGNLYIWLALNAMLTISALLVFLVQRLGKTKTIRDPTVAALTVDLTEITCRGAGGLCNAVTLSKEDKKLPELVWKHDRNETEIGDSSVDGSCRRRVVFANMASSRVM</sequence>
<proteinExistence type="predicted"/>
<name>A0A6A6XWE2_9PLEO</name>
<dbReference type="OrthoDB" id="5378430at2759"/>
<keyword evidence="3" id="KW-1185">Reference proteome</keyword>
<evidence type="ECO:0000256" key="1">
    <source>
        <dbReference type="SAM" id="Phobius"/>
    </source>
</evidence>
<accession>A0A6A6XWE2</accession>
<feature type="transmembrane region" description="Helical" evidence="1">
    <location>
        <begin position="194"/>
        <end position="214"/>
    </location>
</feature>